<dbReference type="AlphaFoldDB" id="U3LNS5"/>
<keyword evidence="5" id="KW-0206">Cytoskeleton</keyword>
<dbReference type="GO" id="GO:0030992">
    <property type="term" value="C:intraciliary transport particle B"/>
    <property type="evidence" value="ECO:0007669"/>
    <property type="project" value="TreeGrafter"/>
</dbReference>
<dbReference type="GO" id="GO:0031514">
    <property type="term" value="C:motile cilium"/>
    <property type="evidence" value="ECO:0007669"/>
    <property type="project" value="TreeGrafter"/>
</dbReference>
<keyword evidence="4" id="KW-0969">Cilium</keyword>
<feature type="compositionally biased region" description="Polar residues" evidence="7">
    <location>
        <begin position="200"/>
        <end position="233"/>
    </location>
</feature>
<organism evidence="8">
    <name type="scientific">Paratrypanosoma confusum</name>
    <dbReference type="NCBI Taxonomy" id="1470209"/>
    <lineage>
        <taxon>Eukaryota</taxon>
        <taxon>Discoba</taxon>
        <taxon>Euglenozoa</taxon>
        <taxon>Kinetoplastea</taxon>
        <taxon>Metakinetoplastina</taxon>
        <taxon>Trypanosomatida</taxon>
        <taxon>Trypanosomatidae</taxon>
        <taxon>Paratrypanosoma</taxon>
    </lineage>
</organism>
<feature type="compositionally biased region" description="Basic and acidic residues" evidence="7">
    <location>
        <begin position="80"/>
        <end position="95"/>
    </location>
</feature>
<proteinExistence type="inferred from homology"/>
<protein>
    <recommendedName>
        <fullName evidence="9">Intraflagellar transport protein 46 homolog</fullName>
    </recommendedName>
</protein>
<dbReference type="InterPro" id="IPR022088">
    <property type="entry name" value="Intraflagellar_transp_cmplxB"/>
</dbReference>
<evidence type="ECO:0000313" key="8">
    <source>
        <dbReference type="EMBL" id="AGG11589.1"/>
    </source>
</evidence>
<feature type="region of interest" description="Disordered" evidence="7">
    <location>
        <begin position="1"/>
        <end position="233"/>
    </location>
</feature>
<dbReference type="Pfam" id="PF12317">
    <property type="entry name" value="IFT46_B_C"/>
    <property type="match status" value="1"/>
</dbReference>
<sequence>MPPKRVLDSEEDSQETSTASSDMSEDSHMQGATGFTPGGPPQAYQSSQAPTGLEGYPPQMDGAAGGAHRGSTGALLQNNPHDEEFPVAADQEHIRTPTQQPPVLQLANDPNDEVFHLDDGESVPTPHDDRNQSPAPVLHAAGLASAQAPLNNMRPQQESSDDDDDEEDESYEAGAGDRMNPQGNQRTPNHGGSSDGHRQGYSTSPTQGNDTELDGNSSPQSPTTEGQSVRSDLSYNPAAYAKINSTASREIQDLFKQIVAYKPYSDVLPAKLRPFIPDYIPAVGDIDPFIKIPRPDGRPDGLGLYIVDEPAVPQSNPAVVLLELRATNAHDRGGSGEVVDSFEDAAKRPEVIDKWISDVKKVHYKKPLPVVNYHTPMPDIETLLQVWPPEVEEILNSDIAFPPPQIDLDIEQYIKLLCAMLDIPTHNSLIDSLHVMFTLYQEFRANQHFQHE</sequence>
<evidence type="ECO:0008006" key="9">
    <source>
        <dbReference type="Google" id="ProtNLM"/>
    </source>
</evidence>
<name>U3LNS5_9TRYP</name>
<dbReference type="PANTHER" id="PTHR13376">
    <property type="entry name" value="INTRAFLAGELLAR TRANSPORT PROTEIN 46 HOMOLOG"/>
    <property type="match status" value="1"/>
</dbReference>
<evidence type="ECO:0000256" key="6">
    <source>
        <dbReference type="ARBA" id="ARBA00023273"/>
    </source>
</evidence>
<dbReference type="EMBL" id="KC534820">
    <property type="protein sequence ID" value="AGG11589.1"/>
    <property type="molecule type" value="Genomic_DNA"/>
</dbReference>
<evidence type="ECO:0000256" key="3">
    <source>
        <dbReference type="ARBA" id="ARBA00022490"/>
    </source>
</evidence>
<dbReference type="GO" id="GO:0005815">
    <property type="term" value="C:microtubule organizing center"/>
    <property type="evidence" value="ECO:0007669"/>
    <property type="project" value="TreeGrafter"/>
</dbReference>
<accession>U3LNS5</accession>
<evidence type="ECO:0000256" key="7">
    <source>
        <dbReference type="SAM" id="MobiDB-lite"/>
    </source>
</evidence>
<feature type="compositionally biased region" description="Polar residues" evidence="7">
    <location>
        <begin position="181"/>
        <end position="192"/>
    </location>
</feature>
<reference evidence="8" key="1">
    <citation type="journal article" date="2013" name="Curr. Biol.">
        <title>Paratrypanosoma is a novel early-branching trypanosomatid.</title>
        <authorList>
            <person name="Flegontov P."/>
            <person name="Votypka J."/>
            <person name="Skalicky T."/>
            <person name="Logacheva M.D."/>
            <person name="Penin A.A."/>
            <person name="Tanifuji G."/>
            <person name="Onodera N.T."/>
            <person name="Kondrashov A.S."/>
            <person name="Volf P."/>
            <person name="Archibald J.M."/>
            <person name="Lukes J."/>
        </authorList>
    </citation>
    <scope>NUCLEOTIDE SEQUENCE</scope>
    <source>
        <strain evidence="8">CUL13</strain>
    </source>
</reference>
<dbReference type="VEuPathDB" id="TriTrypDB:PCON_0026110"/>
<evidence type="ECO:0000256" key="5">
    <source>
        <dbReference type="ARBA" id="ARBA00023212"/>
    </source>
</evidence>
<keyword evidence="3" id="KW-0963">Cytoplasm</keyword>
<comment type="similarity">
    <text evidence="2">Belongs to the IFT46 family.</text>
</comment>
<evidence type="ECO:0000256" key="2">
    <source>
        <dbReference type="ARBA" id="ARBA00007700"/>
    </source>
</evidence>
<feature type="compositionally biased region" description="Polar residues" evidence="7">
    <location>
        <begin position="148"/>
        <end position="157"/>
    </location>
</feature>
<feature type="compositionally biased region" description="Acidic residues" evidence="7">
    <location>
        <begin position="159"/>
        <end position="171"/>
    </location>
</feature>
<comment type="subcellular location">
    <subcellularLocation>
        <location evidence="1">Cytoplasm</location>
        <location evidence="1">Cytoskeleton</location>
        <location evidence="1">Cilium basal body</location>
    </subcellularLocation>
</comment>
<feature type="non-terminal residue" evidence="8">
    <location>
        <position position="452"/>
    </location>
</feature>
<keyword evidence="6" id="KW-0966">Cell projection</keyword>
<dbReference type="GO" id="GO:0042073">
    <property type="term" value="P:intraciliary transport"/>
    <property type="evidence" value="ECO:0007669"/>
    <property type="project" value="InterPro"/>
</dbReference>
<dbReference type="GO" id="GO:0060271">
    <property type="term" value="P:cilium assembly"/>
    <property type="evidence" value="ECO:0007669"/>
    <property type="project" value="TreeGrafter"/>
</dbReference>
<dbReference type="PANTHER" id="PTHR13376:SF0">
    <property type="entry name" value="INTRAFLAGELLAR TRANSPORT PROTEIN 46 HOMOLOG"/>
    <property type="match status" value="1"/>
</dbReference>
<evidence type="ECO:0000256" key="1">
    <source>
        <dbReference type="ARBA" id="ARBA00004120"/>
    </source>
</evidence>
<evidence type="ECO:0000256" key="4">
    <source>
        <dbReference type="ARBA" id="ARBA00023069"/>
    </source>
</evidence>